<comment type="caution">
    <text evidence="7">The sequence shown here is derived from an EMBL/GenBank/DDBJ whole genome shotgun (WGS) entry which is preliminary data.</text>
</comment>
<proteinExistence type="predicted"/>
<evidence type="ECO:0000256" key="5">
    <source>
        <dbReference type="ARBA" id="ARBA00023136"/>
    </source>
</evidence>
<keyword evidence="8" id="KW-1185">Reference proteome</keyword>
<dbReference type="Pfam" id="PF01810">
    <property type="entry name" value="LysE"/>
    <property type="match status" value="1"/>
</dbReference>
<feature type="transmembrane region" description="Helical" evidence="6">
    <location>
        <begin position="38"/>
        <end position="60"/>
    </location>
</feature>
<keyword evidence="2" id="KW-1003">Cell membrane</keyword>
<accession>A0ABU0YTZ5</accession>
<organism evidence="7 8">
    <name type="scientific">Dongia sedimenti</name>
    <dbReference type="NCBI Taxonomy" id="3064282"/>
    <lineage>
        <taxon>Bacteria</taxon>
        <taxon>Pseudomonadati</taxon>
        <taxon>Pseudomonadota</taxon>
        <taxon>Alphaproteobacteria</taxon>
        <taxon>Rhodospirillales</taxon>
        <taxon>Dongiaceae</taxon>
        <taxon>Dongia</taxon>
    </lineage>
</organism>
<evidence type="ECO:0000256" key="3">
    <source>
        <dbReference type="ARBA" id="ARBA00022692"/>
    </source>
</evidence>
<evidence type="ECO:0000256" key="4">
    <source>
        <dbReference type="ARBA" id="ARBA00022989"/>
    </source>
</evidence>
<evidence type="ECO:0000256" key="1">
    <source>
        <dbReference type="ARBA" id="ARBA00004651"/>
    </source>
</evidence>
<feature type="transmembrane region" description="Helical" evidence="6">
    <location>
        <begin position="142"/>
        <end position="168"/>
    </location>
</feature>
<evidence type="ECO:0000313" key="8">
    <source>
        <dbReference type="Proteomes" id="UP001230156"/>
    </source>
</evidence>
<dbReference type="PANTHER" id="PTHR30086:SF20">
    <property type="entry name" value="ARGININE EXPORTER PROTEIN ARGO-RELATED"/>
    <property type="match status" value="1"/>
</dbReference>
<reference evidence="8" key="1">
    <citation type="submission" date="2023-08" db="EMBL/GenBank/DDBJ databases">
        <title>Rhodospirillaceae gen. nov., a novel taxon isolated from the Yangtze River Yuezi River estuary sludge.</title>
        <authorList>
            <person name="Ruan L."/>
        </authorList>
    </citation>
    <scope>NUCLEOTIDE SEQUENCE [LARGE SCALE GENOMIC DNA]</scope>
    <source>
        <strain evidence="8">R-7</strain>
    </source>
</reference>
<keyword evidence="5 6" id="KW-0472">Membrane</keyword>
<dbReference type="RefSeq" id="WP_379961290.1">
    <property type="nucleotide sequence ID" value="NZ_JAUYVI010000009.1"/>
</dbReference>
<dbReference type="PANTHER" id="PTHR30086">
    <property type="entry name" value="ARGININE EXPORTER PROTEIN ARGO"/>
    <property type="match status" value="1"/>
</dbReference>
<feature type="transmembrane region" description="Helical" evidence="6">
    <location>
        <begin position="72"/>
        <end position="90"/>
    </location>
</feature>
<name>A0ABU0YTZ5_9PROT</name>
<keyword evidence="4 6" id="KW-1133">Transmembrane helix</keyword>
<evidence type="ECO:0000313" key="7">
    <source>
        <dbReference type="EMBL" id="MDQ7251179.1"/>
    </source>
</evidence>
<protein>
    <submittedName>
        <fullName evidence="7">LysE family translocator</fullName>
    </submittedName>
</protein>
<sequence length="198" mass="20673">MSELLLSLLTFAVIATASPGGATTLATASGMRFGLTRSLPLLFGIALGLASLVGVVAGGLGSLVMSWPALQFWLRLFGSAYLLWLAWTIGRRGAPSAQGAAREQPIPFGGGFLLLWSNPKGWTMAVGAAGAYTALAQDPVRLGLLLAAVFGVAAILSLLLWCSGGQVLARLLKSENQWRAVNIALALLLVASILPMWR</sequence>
<dbReference type="Proteomes" id="UP001230156">
    <property type="component" value="Unassembled WGS sequence"/>
</dbReference>
<comment type="subcellular location">
    <subcellularLocation>
        <location evidence="1">Cell membrane</location>
        <topology evidence="1">Multi-pass membrane protein</topology>
    </subcellularLocation>
</comment>
<dbReference type="InterPro" id="IPR001123">
    <property type="entry name" value="LeuE-type"/>
</dbReference>
<evidence type="ECO:0000256" key="6">
    <source>
        <dbReference type="SAM" id="Phobius"/>
    </source>
</evidence>
<feature type="transmembrane region" description="Helical" evidence="6">
    <location>
        <begin position="180"/>
        <end position="197"/>
    </location>
</feature>
<gene>
    <name evidence="7" type="ORF">Q8A70_26060</name>
</gene>
<keyword evidence="3 6" id="KW-0812">Transmembrane</keyword>
<evidence type="ECO:0000256" key="2">
    <source>
        <dbReference type="ARBA" id="ARBA00022475"/>
    </source>
</evidence>
<dbReference type="EMBL" id="JAUYVI010000009">
    <property type="protein sequence ID" value="MDQ7251179.1"/>
    <property type="molecule type" value="Genomic_DNA"/>
</dbReference>